<organism evidence="8">
    <name type="scientific">hydrothermal vent metagenome</name>
    <dbReference type="NCBI Taxonomy" id="652676"/>
    <lineage>
        <taxon>unclassified sequences</taxon>
        <taxon>metagenomes</taxon>
        <taxon>ecological metagenomes</taxon>
    </lineage>
</organism>
<dbReference type="FunFam" id="3.40.1280.10:FF:000008">
    <property type="entry name" value="Group 3 RNA methyltransferase TrmH"/>
    <property type="match status" value="1"/>
</dbReference>
<evidence type="ECO:0000256" key="4">
    <source>
        <dbReference type="ARBA" id="ARBA00022603"/>
    </source>
</evidence>
<dbReference type="Gene3D" id="3.40.1280.10">
    <property type="match status" value="1"/>
</dbReference>
<evidence type="ECO:0000313" key="8">
    <source>
        <dbReference type="EMBL" id="VAW70468.1"/>
    </source>
</evidence>
<dbReference type="HAMAP" id="MF_01887">
    <property type="entry name" value="23SrRNA_methyltr_B"/>
    <property type="match status" value="1"/>
</dbReference>
<dbReference type="SUPFAM" id="SSF55315">
    <property type="entry name" value="L30e-like"/>
    <property type="match status" value="1"/>
</dbReference>
<keyword evidence="6" id="KW-0949">S-adenosyl-L-methionine</keyword>
<dbReference type="InterPro" id="IPR004441">
    <property type="entry name" value="rRNA_MeTrfase_TrmH"/>
</dbReference>
<dbReference type="InterPro" id="IPR029026">
    <property type="entry name" value="tRNA_m1G_MTases_N"/>
</dbReference>
<dbReference type="EMBL" id="UOFJ01000523">
    <property type="protein sequence ID" value="VAW70468.1"/>
    <property type="molecule type" value="Genomic_DNA"/>
</dbReference>
<protein>
    <submittedName>
        <fullName evidence="8">23S rRNA (Guanosine(2251)-2'-O)-methyltransferase</fullName>
        <ecNumber evidence="8">2.1.1.185</ecNumber>
    </submittedName>
</protein>
<evidence type="ECO:0000256" key="3">
    <source>
        <dbReference type="ARBA" id="ARBA00022552"/>
    </source>
</evidence>
<gene>
    <name evidence="8" type="ORF">MNBD_GAMMA10-641</name>
</gene>
<feature type="domain" description="RNA 2-O ribose methyltransferase substrate binding" evidence="7">
    <location>
        <begin position="21"/>
        <end position="97"/>
    </location>
</feature>
<dbReference type="GO" id="GO:0003723">
    <property type="term" value="F:RNA binding"/>
    <property type="evidence" value="ECO:0007669"/>
    <property type="project" value="InterPro"/>
</dbReference>
<dbReference type="InterPro" id="IPR029028">
    <property type="entry name" value="Alpha/beta_knot_MTases"/>
</dbReference>
<dbReference type="SMART" id="SM00967">
    <property type="entry name" value="SpoU_sub_bind"/>
    <property type="match status" value="1"/>
</dbReference>
<keyword evidence="2" id="KW-0963">Cytoplasm</keyword>
<comment type="similarity">
    <text evidence="1">Belongs to the class IV-like SAM-binding methyltransferase superfamily. RNA methyltransferase TrmH family.</text>
</comment>
<dbReference type="SUPFAM" id="SSF75217">
    <property type="entry name" value="alpha/beta knot"/>
    <property type="match status" value="1"/>
</dbReference>
<dbReference type="GO" id="GO:0005829">
    <property type="term" value="C:cytosol"/>
    <property type="evidence" value="ECO:0007669"/>
    <property type="project" value="TreeGrafter"/>
</dbReference>
<dbReference type="InterPro" id="IPR024915">
    <property type="entry name" value="23S_rRNA_MeTrfase_RlmB"/>
</dbReference>
<keyword evidence="3" id="KW-0698">rRNA processing</keyword>
<dbReference type="InterPro" id="IPR029064">
    <property type="entry name" value="Ribosomal_eL30-like_sf"/>
</dbReference>
<evidence type="ECO:0000256" key="6">
    <source>
        <dbReference type="ARBA" id="ARBA00022691"/>
    </source>
</evidence>
<name>A0A3B0XQG7_9ZZZZ</name>
<dbReference type="PANTHER" id="PTHR46429:SF1">
    <property type="entry name" value="23S RRNA (GUANOSINE-2'-O-)-METHYLTRANSFERASE RLMB"/>
    <property type="match status" value="1"/>
</dbReference>
<evidence type="ECO:0000256" key="2">
    <source>
        <dbReference type="ARBA" id="ARBA00022490"/>
    </source>
</evidence>
<dbReference type="InterPro" id="IPR013123">
    <property type="entry name" value="SpoU_subst-bd"/>
</dbReference>
<dbReference type="Pfam" id="PF00588">
    <property type="entry name" value="SpoU_methylase"/>
    <property type="match status" value="1"/>
</dbReference>
<reference evidence="8" key="1">
    <citation type="submission" date="2018-06" db="EMBL/GenBank/DDBJ databases">
        <authorList>
            <person name="Zhirakovskaya E."/>
        </authorList>
    </citation>
    <scope>NUCLEOTIDE SEQUENCE</scope>
</reference>
<evidence type="ECO:0000259" key="7">
    <source>
        <dbReference type="SMART" id="SM00967"/>
    </source>
</evidence>
<dbReference type="CDD" id="cd18103">
    <property type="entry name" value="SpoU-like_RlmB"/>
    <property type="match status" value="1"/>
</dbReference>
<dbReference type="AlphaFoldDB" id="A0A3B0XQG7"/>
<dbReference type="PANTHER" id="PTHR46429">
    <property type="entry name" value="23S RRNA (GUANOSINE-2'-O-)-METHYLTRANSFERASE RLMB"/>
    <property type="match status" value="1"/>
</dbReference>
<dbReference type="NCBIfam" id="TIGR00186">
    <property type="entry name" value="rRNA_methyl_3"/>
    <property type="match status" value="1"/>
</dbReference>
<sequence>MLDSLNIEIEFSDMNATKPEIIFGFHSVEAIMRNDPANILQLLVEKNRHDKRMSQLVQFAQSQGISVEYLKKTDLQKQADSHKTQGVAVRYRSVVKPDSTSLDSILQKENVLLLVLDGVTDPHNLGACLRTADAAGVDAVIVPRDRAASITPTVRKVACGAAESLAFFQVTNLARTLKQLKEHDIWVVGTAGEAEHNLYEVALKGKLALIMGAEEKGMRRLTRENCHQLVKLPMAGQVQSLNVSVATGVCLFEVIRQRALS</sequence>
<dbReference type="EC" id="2.1.1.185" evidence="8"/>
<accession>A0A3B0XQG7</accession>
<keyword evidence="4 8" id="KW-0489">Methyltransferase</keyword>
<evidence type="ECO:0000256" key="1">
    <source>
        <dbReference type="ARBA" id="ARBA00007228"/>
    </source>
</evidence>
<dbReference type="Gene3D" id="3.30.1330.30">
    <property type="match status" value="1"/>
</dbReference>
<dbReference type="InterPro" id="IPR001537">
    <property type="entry name" value="SpoU_MeTrfase"/>
</dbReference>
<dbReference type="Pfam" id="PF08032">
    <property type="entry name" value="SpoU_sub_bind"/>
    <property type="match status" value="1"/>
</dbReference>
<dbReference type="GO" id="GO:0070039">
    <property type="term" value="F:rRNA (guanosine-2'-O-)-methyltransferase activity"/>
    <property type="evidence" value="ECO:0007669"/>
    <property type="project" value="TreeGrafter"/>
</dbReference>
<keyword evidence="5 8" id="KW-0808">Transferase</keyword>
<proteinExistence type="inferred from homology"/>
<evidence type="ECO:0000256" key="5">
    <source>
        <dbReference type="ARBA" id="ARBA00022679"/>
    </source>
</evidence>